<keyword evidence="3" id="KW-1185">Reference proteome</keyword>
<protein>
    <submittedName>
        <fullName evidence="2">DUF4252 domain-containing protein</fullName>
    </submittedName>
</protein>
<dbReference type="EMBL" id="JAANAS010000039">
    <property type="protein sequence ID" value="NGZ89625.1"/>
    <property type="molecule type" value="Genomic_DNA"/>
</dbReference>
<organism evidence="2 3">
    <name type="scientific">Psychroflexus maritimus</name>
    <dbReference type="NCBI Taxonomy" id="2714865"/>
    <lineage>
        <taxon>Bacteria</taxon>
        <taxon>Pseudomonadati</taxon>
        <taxon>Bacteroidota</taxon>
        <taxon>Flavobacteriia</taxon>
        <taxon>Flavobacteriales</taxon>
        <taxon>Flavobacteriaceae</taxon>
        <taxon>Psychroflexus</taxon>
    </lineage>
</organism>
<evidence type="ECO:0000313" key="3">
    <source>
        <dbReference type="Proteomes" id="UP000643701"/>
    </source>
</evidence>
<sequence length="172" mass="19434">MNTLIKLSMAAIVAFFSLTSKAQDFSKYDGQNGVTSVVINQTMFELMSAMELDIDDPEAKEMIKMVENLNNIQIFTTKKAALKKSFQQDAKAYVKTKQLEELMRVSEESELVEIYIKSNQENNLVNQLFMHVNSGEEDVIIIIDGIIDLKQIGNFANKFNLPGSSNLQNLEK</sequence>
<name>A0A967AHT9_9FLAO</name>
<proteinExistence type="predicted"/>
<dbReference type="Pfam" id="PF14060">
    <property type="entry name" value="DUF4252"/>
    <property type="match status" value="1"/>
</dbReference>
<evidence type="ECO:0000256" key="1">
    <source>
        <dbReference type="SAM" id="SignalP"/>
    </source>
</evidence>
<dbReference type="AlphaFoldDB" id="A0A967AHT9"/>
<feature type="signal peptide" evidence="1">
    <location>
        <begin position="1"/>
        <end position="22"/>
    </location>
</feature>
<comment type="caution">
    <text evidence="2">The sequence shown here is derived from an EMBL/GenBank/DDBJ whole genome shotgun (WGS) entry which is preliminary data.</text>
</comment>
<dbReference type="RefSeq" id="WP_166399886.1">
    <property type="nucleotide sequence ID" value="NZ_JAANAS010000039.1"/>
</dbReference>
<accession>A0A967AHT9</accession>
<gene>
    <name evidence="2" type="ORF">G7034_05090</name>
</gene>
<feature type="chain" id="PRO_5036810114" evidence="1">
    <location>
        <begin position="23"/>
        <end position="172"/>
    </location>
</feature>
<evidence type="ECO:0000313" key="2">
    <source>
        <dbReference type="EMBL" id="NGZ89625.1"/>
    </source>
</evidence>
<keyword evidence="1" id="KW-0732">Signal</keyword>
<dbReference type="InterPro" id="IPR025348">
    <property type="entry name" value="DUF4252"/>
</dbReference>
<reference evidence="2" key="1">
    <citation type="submission" date="2020-03" db="EMBL/GenBank/DDBJ databases">
        <title>Psychroflexus Maritimus sp. nov., isolate from marine sediment.</title>
        <authorList>
            <person name="Zhong Y.-L."/>
        </authorList>
    </citation>
    <scope>NUCLEOTIDE SEQUENCE</scope>
    <source>
        <strain evidence="2">C1</strain>
    </source>
</reference>
<dbReference type="Proteomes" id="UP000643701">
    <property type="component" value="Unassembled WGS sequence"/>
</dbReference>